<dbReference type="InterPro" id="IPR008274">
    <property type="entry name" value="AldOxase/xan_DH_MoCoBD1"/>
</dbReference>
<dbReference type="Pfam" id="PF01315">
    <property type="entry name" value="Ald_Xan_dh_C"/>
    <property type="match status" value="1"/>
</dbReference>
<reference evidence="4" key="1">
    <citation type="journal article" date="2021" name="PeerJ">
        <title>Extensive microbial diversity within the chicken gut microbiome revealed by metagenomics and culture.</title>
        <authorList>
            <person name="Gilroy R."/>
            <person name="Ravi A."/>
            <person name="Getino M."/>
            <person name="Pursley I."/>
            <person name="Horton D.L."/>
            <person name="Alikhan N.F."/>
            <person name="Baker D."/>
            <person name="Gharbi K."/>
            <person name="Hall N."/>
            <person name="Watson M."/>
            <person name="Adriaenssens E.M."/>
            <person name="Foster-Nyarko E."/>
            <person name="Jarju S."/>
            <person name="Secka A."/>
            <person name="Antonio M."/>
            <person name="Oren A."/>
            <person name="Chaudhuri R.R."/>
            <person name="La Ragione R."/>
            <person name="Hildebrand F."/>
            <person name="Pallen M.J."/>
        </authorList>
    </citation>
    <scope>NUCLEOTIDE SEQUENCE</scope>
    <source>
        <strain evidence="4">ChiSjej5B23-16112</strain>
    </source>
</reference>
<feature type="domain" description="Aldehyde oxidase/xanthine dehydrogenase a/b hammerhead" evidence="3">
    <location>
        <begin position="27"/>
        <end position="139"/>
    </location>
</feature>
<dbReference type="SMART" id="SM01008">
    <property type="entry name" value="Ald_Xan_dh_C"/>
    <property type="match status" value="1"/>
</dbReference>
<protein>
    <submittedName>
        <fullName evidence="4">Molybdopterin-dependent oxidoreductase</fullName>
    </submittedName>
</protein>
<comment type="caution">
    <text evidence="4">The sequence shown here is derived from an EMBL/GenBank/DDBJ whole genome shotgun (WGS) entry which is preliminary data.</text>
</comment>
<dbReference type="Proteomes" id="UP000769156">
    <property type="component" value="Unassembled WGS sequence"/>
</dbReference>
<dbReference type="Pfam" id="PF20256">
    <property type="entry name" value="MoCoBD_2"/>
    <property type="match status" value="1"/>
</dbReference>
<name>A0A921I0H7_9FIRM</name>
<evidence type="ECO:0000256" key="2">
    <source>
        <dbReference type="ARBA" id="ARBA00023002"/>
    </source>
</evidence>
<dbReference type="Pfam" id="PF02738">
    <property type="entry name" value="MoCoBD_1"/>
    <property type="match status" value="1"/>
</dbReference>
<dbReference type="Gene3D" id="3.90.1170.50">
    <property type="entry name" value="Aldehyde oxidase/xanthine dehydrogenase, a/b hammerhead"/>
    <property type="match status" value="1"/>
</dbReference>
<dbReference type="InterPro" id="IPR016208">
    <property type="entry name" value="Ald_Oxase/xanthine_DH-like"/>
</dbReference>
<evidence type="ECO:0000256" key="1">
    <source>
        <dbReference type="ARBA" id="ARBA00022505"/>
    </source>
</evidence>
<accession>A0A921I0H7</accession>
<dbReference type="AlphaFoldDB" id="A0A921I0H7"/>
<dbReference type="InterPro" id="IPR046867">
    <property type="entry name" value="AldOxase/xan_DH_MoCoBD2"/>
</dbReference>
<keyword evidence="2" id="KW-0560">Oxidoreductase</keyword>
<gene>
    <name evidence="4" type="ORF">K8V82_00440</name>
</gene>
<dbReference type="InterPro" id="IPR036856">
    <property type="entry name" value="Ald_Oxase/Xan_DH_a/b_sf"/>
</dbReference>
<proteinExistence type="predicted"/>
<dbReference type="SUPFAM" id="SSF56003">
    <property type="entry name" value="Molybdenum cofactor-binding domain"/>
    <property type="match status" value="1"/>
</dbReference>
<dbReference type="EMBL" id="DYVY01000012">
    <property type="protein sequence ID" value="HJF93246.1"/>
    <property type="molecule type" value="Genomic_DNA"/>
</dbReference>
<reference evidence="4" key="2">
    <citation type="submission" date="2021-09" db="EMBL/GenBank/DDBJ databases">
        <authorList>
            <person name="Gilroy R."/>
        </authorList>
    </citation>
    <scope>NUCLEOTIDE SEQUENCE</scope>
    <source>
        <strain evidence="4">ChiSjej5B23-16112</strain>
    </source>
</reference>
<evidence type="ECO:0000259" key="3">
    <source>
        <dbReference type="SMART" id="SM01008"/>
    </source>
</evidence>
<keyword evidence="1" id="KW-0500">Molybdenum</keyword>
<dbReference type="InterPro" id="IPR000674">
    <property type="entry name" value="Ald_Oxase/Xan_DH_a/b"/>
</dbReference>
<dbReference type="GO" id="GO:0016491">
    <property type="term" value="F:oxidoreductase activity"/>
    <property type="evidence" value="ECO:0007669"/>
    <property type="project" value="UniProtKB-KW"/>
</dbReference>
<dbReference type="InterPro" id="IPR037165">
    <property type="entry name" value="AldOxase/xan_DH_Mopterin-bd_sf"/>
</dbReference>
<evidence type="ECO:0000313" key="4">
    <source>
        <dbReference type="EMBL" id="HJF93246.1"/>
    </source>
</evidence>
<dbReference type="Gene3D" id="3.30.365.10">
    <property type="entry name" value="Aldehyde oxidase/xanthine dehydrogenase, molybdopterin binding domain"/>
    <property type="match status" value="4"/>
</dbReference>
<dbReference type="SUPFAM" id="SSF54665">
    <property type="entry name" value="CO dehydrogenase molybdoprotein N-domain-like"/>
    <property type="match status" value="1"/>
</dbReference>
<sequence length="770" mass="84273">MPDQIPGSNYRYVNRSVRKKDAMALVTGKPVYMDDITPSDCLVVKVLHSPHAHALVQEINTDIAMKVPGIEAIYTYKDVPDKRFTMAGQTYPEASPYDRLILDQRLRFVGDAVAIVAGENEKAVDKALKLIKVKYEVLEPVLDMHTAKDNKILVHPEENWQALCPVGADNQRNLCASAKDSKGDVDAVMEDCDIVLEHTYHTKPDSQAMMETFRTYTCMDLYGRLHIISSTQIVFHVRRIVANALDIPKSKVRVTKPRIGGGFGAKQSCVTEVFPAFVTWKTGKAAKLIYTRQESQIAGSPRHEMEVRVKVGAMNDGTIRALDVYTLSNTGAYGEHGPTTVGLSGHKSIPLYNGNMEAYRFNYDVVYTNVQAAGAYRGYGATQGIFAVESIVSELADKLHMDPVEIREKNMVRQGQTAMAYYNEKMTACALDRCMARAKEMFHWDEKPLARDMGNGKIRAKGVAMAMQGSGISGVDVGSATLKLNDEGFYILSIGAADMGTGCDTTLAQVAAECLECDLDNIIVYGADTDSSPYDSGSYASSTMYVTGKAVEKAAVELKGHICAIAAGMMECEEAEVEFAADRVRRADGTKEVLLKDIATKSMCGNREPVQVTVTHSSPTSPPPLMVGMAELEVDKETGAVELLDYVAVVDCGTPMNPNLTRIQTEGGLAQGIGMALYEDITYSKKGRILENSFMQYKIPSRLDVGKLRVEFESSYEETGPFGAKSIGEVVINTPSPAIAHAIFNATGVWHRELPITPEKILMGMMEKKA</sequence>
<dbReference type="PANTHER" id="PTHR11908">
    <property type="entry name" value="XANTHINE DEHYDROGENASE"/>
    <property type="match status" value="1"/>
</dbReference>
<organism evidence="4 5">
    <name type="scientific">Lachnoclostridium phocaeense</name>
    <dbReference type="NCBI Taxonomy" id="1871021"/>
    <lineage>
        <taxon>Bacteria</taxon>
        <taxon>Bacillati</taxon>
        <taxon>Bacillota</taxon>
        <taxon>Clostridia</taxon>
        <taxon>Lachnospirales</taxon>
        <taxon>Lachnospiraceae</taxon>
    </lineage>
</organism>
<dbReference type="GO" id="GO:0005506">
    <property type="term" value="F:iron ion binding"/>
    <property type="evidence" value="ECO:0007669"/>
    <property type="project" value="InterPro"/>
</dbReference>
<evidence type="ECO:0000313" key="5">
    <source>
        <dbReference type="Proteomes" id="UP000769156"/>
    </source>
</evidence>
<dbReference type="PANTHER" id="PTHR11908:SF132">
    <property type="entry name" value="ALDEHYDE OXIDASE 1-RELATED"/>
    <property type="match status" value="1"/>
</dbReference>